<proteinExistence type="predicted"/>
<feature type="region of interest" description="Disordered" evidence="1">
    <location>
        <begin position="1"/>
        <end position="21"/>
    </location>
</feature>
<reference evidence="2 3" key="1">
    <citation type="submission" date="2014-06" db="EMBL/GenBank/DDBJ databases">
        <authorList>
            <person name="Swart Estienne"/>
        </authorList>
    </citation>
    <scope>NUCLEOTIDE SEQUENCE [LARGE SCALE GENOMIC DNA]</scope>
    <source>
        <strain evidence="2 3">130c</strain>
    </source>
</reference>
<evidence type="ECO:0000313" key="2">
    <source>
        <dbReference type="EMBL" id="CDW84710.1"/>
    </source>
</evidence>
<evidence type="ECO:0000313" key="3">
    <source>
        <dbReference type="Proteomes" id="UP000039865"/>
    </source>
</evidence>
<sequence>MKYLKNTENNDGTYEHNYGSGGGQQELMPIFQKYVQSEVVQTPELYSNQKWMKGPETPMMNSRNKPNLLQRNLSTPQMSTDYKTLQKNLSQNFNKQEFYDTPHKLQQDQDTKSRNPFVESLIKVQDAVTGHLVNFRMPSSSSLSKVSSQQFLKQFKSISDQVKSELGKSRVFRDSQRRSILFDETSSNYSSVPCPGTYNVDDRLSRQSSKSRNQQNVGFNSSLRRSIVFNSNVDFYPERISELTEKESEINQIKNRTVQMDKQTGRDDIPILYNKKVVQELNKYYIKQEQLAKKALMQNIEGDQKRVQIIARDLVMQPMIFNTDKAKVKRISFQKRLGNFKESIRQFQPEKGQKLQITAFDEDQ</sequence>
<protein>
    <submittedName>
        <fullName evidence="2">Uncharacterized protein</fullName>
    </submittedName>
</protein>
<keyword evidence="3" id="KW-1185">Reference proteome</keyword>
<evidence type="ECO:0000256" key="1">
    <source>
        <dbReference type="SAM" id="MobiDB-lite"/>
    </source>
</evidence>
<dbReference type="EMBL" id="CCKQ01013084">
    <property type="protein sequence ID" value="CDW84710.1"/>
    <property type="molecule type" value="Genomic_DNA"/>
</dbReference>
<dbReference type="Proteomes" id="UP000039865">
    <property type="component" value="Unassembled WGS sequence"/>
</dbReference>
<feature type="compositionally biased region" description="Polar residues" evidence="1">
    <location>
        <begin position="1"/>
        <end position="12"/>
    </location>
</feature>
<name>A0A078AQJ9_STYLE</name>
<organism evidence="2 3">
    <name type="scientific">Stylonychia lemnae</name>
    <name type="common">Ciliate</name>
    <dbReference type="NCBI Taxonomy" id="5949"/>
    <lineage>
        <taxon>Eukaryota</taxon>
        <taxon>Sar</taxon>
        <taxon>Alveolata</taxon>
        <taxon>Ciliophora</taxon>
        <taxon>Intramacronucleata</taxon>
        <taxon>Spirotrichea</taxon>
        <taxon>Stichotrichia</taxon>
        <taxon>Sporadotrichida</taxon>
        <taxon>Oxytrichidae</taxon>
        <taxon>Stylonychinae</taxon>
        <taxon>Stylonychia</taxon>
    </lineage>
</organism>
<accession>A0A078AQJ9</accession>
<gene>
    <name evidence="2" type="primary">Contig18875.g20024</name>
    <name evidence="2" type="ORF">STYLEM_13776</name>
</gene>
<dbReference type="AlphaFoldDB" id="A0A078AQJ9"/>
<dbReference type="InParanoid" id="A0A078AQJ9"/>